<dbReference type="CDD" id="cd10035">
    <property type="entry name" value="UDG_like"/>
    <property type="match status" value="1"/>
</dbReference>
<evidence type="ECO:0008006" key="4">
    <source>
        <dbReference type="Google" id="ProtNLM"/>
    </source>
</evidence>
<proteinExistence type="predicted"/>
<keyword evidence="3" id="KW-1185">Reference proteome</keyword>
<dbReference type="SUPFAM" id="SSF52141">
    <property type="entry name" value="Uracil-DNA glycosylase-like"/>
    <property type="match status" value="1"/>
</dbReference>
<evidence type="ECO:0000313" key="3">
    <source>
        <dbReference type="Proteomes" id="UP000501534"/>
    </source>
</evidence>
<dbReference type="RefSeq" id="WP_171094539.1">
    <property type="nucleotide sequence ID" value="NZ_CP053069.1"/>
</dbReference>
<reference evidence="2 3" key="1">
    <citation type="submission" date="2020-04" db="EMBL/GenBank/DDBJ databases">
        <title>Usitatibacter rugosus gen. nov., sp. nov. and Usitatibacter palustris sp. nov., novel members of Usitatibacteraceae fam. nov. within the order Nitrosomonadales isolated from soil.</title>
        <authorList>
            <person name="Huber K.J."/>
            <person name="Neumann-Schaal M."/>
            <person name="Geppert A."/>
            <person name="Luckner M."/>
            <person name="Wanner G."/>
            <person name="Overmann J."/>
        </authorList>
    </citation>
    <scope>NUCLEOTIDE SEQUENCE [LARGE SCALE GENOMIC DNA]</scope>
    <source>
        <strain evidence="2 3">0125_3</strain>
    </source>
</reference>
<protein>
    <recommendedName>
        <fullName evidence="4">Uracil DNA glycosylase superfamily protein</fullName>
    </recommendedName>
</protein>
<sequence length="223" mass="24839">MAEPIATLLDLLAQGPADPQRVFNPWRDTDERDATPHRRMPQRRLDNLAAYLEARRTSARYVLMGEAPSHRGCRFSGIPFCSEHELVHKADLVARKPLQLTSRDAATKPFTERSAAVIWGELEHSGSPFDVVLWNTYPWHPYGDDVTSNRKPRPAEVREGHAAFEAFQACFTHPLRVLAVGKVAELALGQWPGGHCAGYIRHPAHGGESLFRAGFRELVTGSA</sequence>
<feature type="compositionally biased region" description="Basic and acidic residues" evidence="1">
    <location>
        <begin position="27"/>
        <end position="36"/>
    </location>
</feature>
<evidence type="ECO:0000256" key="1">
    <source>
        <dbReference type="SAM" id="MobiDB-lite"/>
    </source>
</evidence>
<dbReference type="KEGG" id="uru:DSM104443_03469"/>
<evidence type="ECO:0000313" key="2">
    <source>
        <dbReference type="EMBL" id="QJR12383.1"/>
    </source>
</evidence>
<accession>A0A6M4H154</accession>
<gene>
    <name evidence="2" type="ORF">DSM104443_03469</name>
</gene>
<dbReference type="EMBL" id="CP053069">
    <property type="protein sequence ID" value="QJR12383.1"/>
    <property type="molecule type" value="Genomic_DNA"/>
</dbReference>
<dbReference type="AlphaFoldDB" id="A0A6M4H154"/>
<dbReference type="InterPro" id="IPR036895">
    <property type="entry name" value="Uracil-DNA_glycosylase-like_sf"/>
</dbReference>
<dbReference type="Gene3D" id="3.40.470.10">
    <property type="entry name" value="Uracil-DNA glycosylase-like domain"/>
    <property type="match status" value="1"/>
</dbReference>
<organism evidence="2 3">
    <name type="scientific">Usitatibacter rugosus</name>
    <dbReference type="NCBI Taxonomy" id="2732067"/>
    <lineage>
        <taxon>Bacteria</taxon>
        <taxon>Pseudomonadati</taxon>
        <taxon>Pseudomonadota</taxon>
        <taxon>Betaproteobacteria</taxon>
        <taxon>Nitrosomonadales</taxon>
        <taxon>Usitatibacteraceae</taxon>
        <taxon>Usitatibacter</taxon>
    </lineage>
</organism>
<feature type="region of interest" description="Disordered" evidence="1">
    <location>
        <begin position="19"/>
        <end position="39"/>
    </location>
</feature>
<dbReference type="Proteomes" id="UP000501534">
    <property type="component" value="Chromosome"/>
</dbReference>
<name>A0A6M4H154_9PROT</name>